<dbReference type="CDD" id="cd05233">
    <property type="entry name" value="SDR_c"/>
    <property type="match status" value="1"/>
</dbReference>
<dbReference type="SUPFAM" id="SSF51735">
    <property type="entry name" value="NAD(P)-binding Rossmann-fold domains"/>
    <property type="match status" value="1"/>
</dbReference>
<dbReference type="InterPro" id="IPR036291">
    <property type="entry name" value="NAD(P)-bd_dom_sf"/>
</dbReference>
<dbReference type="Pfam" id="PF00106">
    <property type="entry name" value="adh_short"/>
    <property type="match status" value="1"/>
</dbReference>
<sequence length="225" mass="25454">MFKEVVDKDRIEHFSVGDVVRQLDEVVRDKKKKKELILFLEKNYRGYLSLEEIIFALEKRSTKFLLPSELILALAKNGAKVVVTDIDQKDCEEVVKEIEKLGSEGLALKLDVTNEEDIKKVVKLTKEKFGRIDILVNNAGICLLEEPVKMDLTAVEKTLNVNLKGLIGLTYAVLPQMLEQKYGKIVNITSIAAMVSWSKIYTYSATKGGVIGFTKDWLEILLSME</sequence>
<evidence type="ECO:0000256" key="2">
    <source>
        <dbReference type="ARBA" id="ARBA00023002"/>
    </source>
</evidence>
<dbReference type="PRINTS" id="PR00080">
    <property type="entry name" value="SDRFAMILY"/>
</dbReference>
<dbReference type="AlphaFoldDB" id="X1M970"/>
<dbReference type="PANTHER" id="PTHR42760:SF133">
    <property type="entry name" value="3-OXOACYL-[ACYL-CARRIER-PROTEIN] REDUCTASE"/>
    <property type="match status" value="1"/>
</dbReference>
<dbReference type="PANTHER" id="PTHR42760">
    <property type="entry name" value="SHORT-CHAIN DEHYDROGENASES/REDUCTASES FAMILY MEMBER"/>
    <property type="match status" value="1"/>
</dbReference>
<reference evidence="3" key="1">
    <citation type="journal article" date="2014" name="Front. Microbiol.">
        <title>High frequency of phylogenetically diverse reductive dehalogenase-homologous genes in deep subseafloor sedimentary metagenomes.</title>
        <authorList>
            <person name="Kawai M."/>
            <person name="Futagami T."/>
            <person name="Toyoda A."/>
            <person name="Takaki Y."/>
            <person name="Nishi S."/>
            <person name="Hori S."/>
            <person name="Arai W."/>
            <person name="Tsubouchi T."/>
            <person name="Morono Y."/>
            <person name="Uchiyama I."/>
            <person name="Ito T."/>
            <person name="Fujiyama A."/>
            <person name="Inagaki F."/>
            <person name="Takami H."/>
        </authorList>
    </citation>
    <scope>NUCLEOTIDE SEQUENCE</scope>
    <source>
        <strain evidence="3">Expedition CK06-06</strain>
    </source>
</reference>
<protein>
    <submittedName>
        <fullName evidence="3">Uncharacterized protein</fullName>
    </submittedName>
</protein>
<keyword evidence="2" id="KW-0560">Oxidoreductase</keyword>
<evidence type="ECO:0000313" key="3">
    <source>
        <dbReference type="EMBL" id="GAI02894.1"/>
    </source>
</evidence>
<organism evidence="3">
    <name type="scientific">marine sediment metagenome</name>
    <dbReference type="NCBI Taxonomy" id="412755"/>
    <lineage>
        <taxon>unclassified sequences</taxon>
        <taxon>metagenomes</taxon>
        <taxon>ecological metagenomes</taxon>
    </lineage>
</organism>
<comment type="similarity">
    <text evidence="1">Belongs to the short-chain dehydrogenases/reductases (SDR) family.</text>
</comment>
<dbReference type="Gene3D" id="3.40.50.720">
    <property type="entry name" value="NAD(P)-binding Rossmann-like Domain"/>
    <property type="match status" value="1"/>
</dbReference>
<dbReference type="GO" id="GO:0016616">
    <property type="term" value="F:oxidoreductase activity, acting on the CH-OH group of donors, NAD or NADP as acceptor"/>
    <property type="evidence" value="ECO:0007669"/>
    <property type="project" value="TreeGrafter"/>
</dbReference>
<name>X1M970_9ZZZZ</name>
<dbReference type="InterPro" id="IPR002347">
    <property type="entry name" value="SDR_fam"/>
</dbReference>
<dbReference type="PRINTS" id="PR00081">
    <property type="entry name" value="GDHRDH"/>
</dbReference>
<comment type="caution">
    <text evidence="3">The sequence shown here is derived from an EMBL/GenBank/DDBJ whole genome shotgun (WGS) entry which is preliminary data.</text>
</comment>
<accession>X1M970</accession>
<dbReference type="EMBL" id="BARV01009631">
    <property type="protein sequence ID" value="GAI02894.1"/>
    <property type="molecule type" value="Genomic_DNA"/>
</dbReference>
<proteinExistence type="inferred from homology"/>
<evidence type="ECO:0000256" key="1">
    <source>
        <dbReference type="ARBA" id="ARBA00006484"/>
    </source>
</evidence>
<gene>
    <name evidence="3" type="ORF">S06H3_18927</name>
</gene>